<dbReference type="NCBIfam" id="TIGR01403">
    <property type="entry name" value="fliQ_rel_III"/>
    <property type="match status" value="1"/>
</dbReference>
<keyword evidence="5 8" id="KW-1133">Transmembrane helix</keyword>
<dbReference type="GO" id="GO:0005886">
    <property type="term" value="C:plasma membrane"/>
    <property type="evidence" value="ECO:0007669"/>
    <property type="project" value="UniProtKB-SubCell"/>
</dbReference>
<dbReference type="KEGG" id="otk:C6570_17340"/>
<dbReference type="Proteomes" id="UP000239709">
    <property type="component" value="Chromosome"/>
</dbReference>
<protein>
    <submittedName>
        <fullName evidence="9">EscS/YscS/HrcS family type III secretion system export apparatus protein</fullName>
    </submittedName>
</protein>
<dbReference type="PRINTS" id="PR00952">
    <property type="entry name" value="TYPE3IMQPROT"/>
</dbReference>
<dbReference type="OrthoDB" id="9806440at2"/>
<comment type="similarity">
    <text evidence="2">Belongs to the FliQ/MopD/SpaQ family.</text>
</comment>
<accession>A0A2S0MIR0</accession>
<keyword evidence="3" id="KW-1003">Cell membrane</keyword>
<keyword evidence="7 8" id="KW-0472">Membrane</keyword>
<evidence type="ECO:0000313" key="9">
    <source>
        <dbReference type="EMBL" id="AVO35784.1"/>
    </source>
</evidence>
<comment type="subcellular location">
    <subcellularLocation>
        <location evidence="1">Cell membrane</location>
        <topology evidence="1">Multi-pass membrane protein</topology>
    </subcellularLocation>
</comment>
<sequence length="90" mass="9836">MLDSQAIQLVYQALWLVLLLSAPPVLVAALVGLVIALIQAATQIQEQTLQYALKFFAIVLTIFVTASLVGGSLYQFADRVMTEFPALVRK</sequence>
<dbReference type="AlphaFoldDB" id="A0A2S0MIR0"/>
<reference evidence="9 10" key="1">
    <citation type="submission" date="2018-03" db="EMBL/GenBank/DDBJ databases">
        <title>Genome sequencing of Ottowia sp.</title>
        <authorList>
            <person name="Kim S.-J."/>
            <person name="Heo J."/>
            <person name="Kwon S.-W."/>
        </authorList>
    </citation>
    <scope>NUCLEOTIDE SEQUENCE [LARGE SCALE GENOMIC DNA]</scope>
    <source>
        <strain evidence="9 10">KADR8-3</strain>
    </source>
</reference>
<keyword evidence="6" id="KW-0843">Virulence</keyword>
<feature type="transmembrane region" description="Helical" evidence="8">
    <location>
        <begin position="51"/>
        <end position="77"/>
    </location>
</feature>
<evidence type="ECO:0000256" key="7">
    <source>
        <dbReference type="ARBA" id="ARBA00023136"/>
    </source>
</evidence>
<dbReference type="EMBL" id="CP027666">
    <property type="protein sequence ID" value="AVO35784.1"/>
    <property type="molecule type" value="Genomic_DNA"/>
</dbReference>
<keyword evidence="10" id="KW-1185">Reference proteome</keyword>
<evidence type="ECO:0000256" key="3">
    <source>
        <dbReference type="ARBA" id="ARBA00022475"/>
    </source>
</evidence>
<evidence type="ECO:0000256" key="4">
    <source>
        <dbReference type="ARBA" id="ARBA00022692"/>
    </source>
</evidence>
<evidence type="ECO:0000256" key="6">
    <source>
        <dbReference type="ARBA" id="ARBA00023026"/>
    </source>
</evidence>
<evidence type="ECO:0000256" key="2">
    <source>
        <dbReference type="ARBA" id="ARBA00006156"/>
    </source>
</evidence>
<dbReference type="PANTHER" id="PTHR34040:SF7">
    <property type="entry name" value="SURFACE PRESENTATION OF ANTIGENS PROTEIN SPAQ"/>
    <property type="match status" value="1"/>
</dbReference>
<dbReference type="Pfam" id="PF01313">
    <property type="entry name" value="Bac_export_3"/>
    <property type="match status" value="1"/>
</dbReference>
<proteinExistence type="inferred from homology"/>
<dbReference type="InterPro" id="IPR006306">
    <property type="entry name" value="T3SS_HrpO"/>
</dbReference>
<keyword evidence="4 8" id="KW-0812">Transmembrane</keyword>
<gene>
    <name evidence="9" type="ORF">C6570_17340</name>
</gene>
<dbReference type="RefSeq" id="WP_106704329.1">
    <property type="nucleotide sequence ID" value="NZ_CP027666.1"/>
</dbReference>
<dbReference type="PIRSF" id="PIRSF004669">
    <property type="entry name" value="FliQ"/>
    <property type="match status" value="1"/>
</dbReference>
<evidence type="ECO:0000256" key="5">
    <source>
        <dbReference type="ARBA" id="ARBA00022989"/>
    </source>
</evidence>
<organism evidence="9 10">
    <name type="scientific">Ottowia oryzae</name>
    <dbReference type="NCBI Taxonomy" id="2109914"/>
    <lineage>
        <taxon>Bacteria</taxon>
        <taxon>Pseudomonadati</taxon>
        <taxon>Pseudomonadota</taxon>
        <taxon>Betaproteobacteria</taxon>
        <taxon>Burkholderiales</taxon>
        <taxon>Comamonadaceae</taxon>
        <taxon>Ottowia</taxon>
    </lineage>
</organism>
<dbReference type="InterPro" id="IPR002191">
    <property type="entry name" value="Bac_export_3"/>
</dbReference>
<name>A0A2S0MIR0_9BURK</name>
<dbReference type="GO" id="GO:0009306">
    <property type="term" value="P:protein secretion"/>
    <property type="evidence" value="ECO:0007669"/>
    <property type="project" value="InterPro"/>
</dbReference>
<evidence type="ECO:0000256" key="8">
    <source>
        <dbReference type="SAM" id="Phobius"/>
    </source>
</evidence>
<feature type="transmembrane region" description="Helical" evidence="8">
    <location>
        <begin position="12"/>
        <end position="39"/>
    </location>
</feature>
<dbReference type="PANTHER" id="PTHR34040">
    <property type="entry name" value="FLAGELLAR BIOSYNTHETIC PROTEIN FLIQ"/>
    <property type="match status" value="1"/>
</dbReference>
<evidence type="ECO:0000256" key="1">
    <source>
        <dbReference type="ARBA" id="ARBA00004651"/>
    </source>
</evidence>
<evidence type="ECO:0000313" key="10">
    <source>
        <dbReference type="Proteomes" id="UP000239709"/>
    </source>
</evidence>